<sequence length="47" mass="5381">MTRSQRGEQLMNVSINEFIREAMKIIELGKKGLINKDKALDTLGNYL</sequence>
<dbReference type="EMBL" id="AP026830">
    <property type="protein sequence ID" value="BDR91858.1"/>
    <property type="molecule type" value="Genomic_DNA"/>
</dbReference>
<protein>
    <submittedName>
        <fullName evidence="1">Uncharacterized protein</fullName>
    </submittedName>
</protein>
<gene>
    <name evidence="1" type="ORF">Vsou_09510</name>
</gene>
<reference evidence="2" key="1">
    <citation type="submission" date="2022-09" db="EMBL/GenBank/DDBJ databases">
        <title>Complete genome sequence of Vulcanisaeta souniana.</title>
        <authorList>
            <person name="Kato S."/>
            <person name="Itoh T."/>
            <person name="Ohkuma M."/>
        </authorList>
    </citation>
    <scope>NUCLEOTIDE SEQUENCE [LARGE SCALE GENOMIC DNA]</scope>
    <source>
        <strain evidence="2">JCM 11219</strain>
    </source>
</reference>
<dbReference type="Proteomes" id="UP001060771">
    <property type="component" value="Chromosome"/>
</dbReference>
<keyword evidence="2" id="KW-1185">Reference proteome</keyword>
<evidence type="ECO:0000313" key="1">
    <source>
        <dbReference type="EMBL" id="BDR91858.1"/>
    </source>
</evidence>
<organism evidence="1 2">
    <name type="scientific">Vulcanisaeta souniana JCM 11219</name>
    <dbReference type="NCBI Taxonomy" id="1293586"/>
    <lineage>
        <taxon>Archaea</taxon>
        <taxon>Thermoproteota</taxon>
        <taxon>Thermoprotei</taxon>
        <taxon>Thermoproteales</taxon>
        <taxon>Thermoproteaceae</taxon>
        <taxon>Vulcanisaeta</taxon>
    </lineage>
</organism>
<accession>A0ABM8BLK1</accession>
<proteinExistence type="predicted"/>
<name>A0ABM8BLK1_9CREN</name>
<evidence type="ECO:0000313" key="2">
    <source>
        <dbReference type="Proteomes" id="UP001060771"/>
    </source>
</evidence>
<dbReference type="RefSeq" id="WP_188602424.1">
    <property type="nucleotide sequence ID" value="NZ_AP026830.1"/>
</dbReference>
<dbReference type="GeneID" id="76206501"/>